<evidence type="ECO:0000256" key="1">
    <source>
        <dbReference type="SAM" id="Coils"/>
    </source>
</evidence>
<feature type="region of interest" description="Disordered" evidence="2">
    <location>
        <begin position="1"/>
        <end position="21"/>
    </location>
</feature>
<dbReference type="RefSeq" id="XP_033402228.1">
    <property type="nucleotide sequence ID" value="XM_033541657.1"/>
</dbReference>
<dbReference type="EMBL" id="ML995475">
    <property type="protein sequence ID" value="KAF2146519.1"/>
    <property type="molecule type" value="Genomic_DNA"/>
</dbReference>
<proteinExistence type="predicted"/>
<dbReference type="Proteomes" id="UP000799438">
    <property type="component" value="Unassembled WGS sequence"/>
</dbReference>
<evidence type="ECO:0000313" key="3">
    <source>
        <dbReference type="EMBL" id="KAF2146519.1"/>
    </source>
</evidence>
<keyword evidence="4" id="KW-1185">Reference proteome</keyword>
<evidence type="ECO:0000313" key="4">
    <source>
        <dbReference type="Proteomes" id="UP000799438"/>
    </source>
</evidence>
<dbReference type="GeneID" id="54299154"/>
<feature type="coiled-coil region" evidence="1">
    <location>
        <begin position="93"/>
        <end position="155"/>
    </location>
</feature>
<dbReference type="AlphaFoldDB" id="A0A6A6BQY0"/>
<feature type="coiled-coil region" evidence="1">
    <location>
        <begin position="203"/>
        <end position="237"/>
    </location>
</feature>
<reference evidence="3" key="1">
    <citation type="journal article" date="2020" name="Stud. Mycol.">
        <title>101 Dothideomycetes genomes: a test case for predicting lifestyles and emergence of pathogens.</title>
        <authorList>
            <person name="Haridas S."/>
            <person name="Albert R."/>
            <person name="Binder M."/>
            <person name="Bloem J."/>
            <person name="Labutti K."/>
            <person name="Salamov A."/>
            <person name="Andreopoulos B."/>
            <person name="Baker S."/>
            <person name="Barry K."/>
            <person name="Bills G."/>
            <person name="Bluhm B."/>
            <person name="Cannon C."/>
            <person name="Castanera R."/>
            <person name="Culley D."/>
            <person name="Daum C."/>
            <person name="Ezra D."/>
            <person name="Gonzalez J."/>
            <person name="Henrissat B."/>
            <person name="Kuo A."/>
            <person name="Liang C."/>
            <person name="Lipzen A."/>
            <person name="Lutzoni F."/>
            <person name="Magnuson J."/>
            <person name="Mondo S."/>
            <person name="Nolan M."/>
            <person name="Ohm R."/>
            <person name="Pangilinan J."/>
            <person name="Park H.-J."/>
            <person name="Ramirez L."/>
            <person name="Alfaro M."/>
            <person name="Sun H."/>
            <person name="Tritt A."/>
            <person name="Yoshinaga Y."/>
            <person name="Zwiers L.-H."/>
            <person name="Turgeon B."/>
            <person name="Goodwin S."/>
            <person name="Spatafora J."/>
            <person name="Crous P."/>
            <person name="Grigoriev I."/>
        </authorList>
    </citation>
    <scope>NUCLEOTIDE SEQUENCE</scope>
    <source>
        <strain evidence="3">CBS 121167</strain>
    </source>
</reference>
<dbReference type="OrthoDB" id="3918393at2759"/>
<evidence type="ECO:0008006" key="5">
    <source>
        <dbReference type="Google" id="ProtNLM"/>
    </source>
</evidence>
<protein>
    <recommendedName>
        <fullName evidence="5">SWI5-dependent HO expression protein 3</fullName>
    </recommendedName>
</protein>
<gene>
    <name evidence="3" type="ORF">K452DRAFT_294085</name>
</gene>
<organism evidence="3 4">
    <name type="scientific">Aplosporella prunicola CBS 121167</name>
    <dbReference type="NCBI Taxonomy" id="1176127"/>
    <lineage>
        <taxon>Eukaryota</taxon>
        <taxon>Fungi</taxon>
        <taxon>Dikarya</taxon>
        <taxon>Ascomycota</taxon>
        <taxon>Pezizomycotina</taxon>
        <taxon>Dothideomycetes</taxon>
        <taxon>Dothideomycetes incertae sedis</taxon>
        <taxon>Botryosphaeriales</taxon>
        <taxon>Aplosporellaceae</taxon>
        <taxon>Aplosporella</taxon>
    </lineage>
</organism>
<sequence length="369" mass="41437">MPFSTPVKRVQRVDAPAGDSNPYVLPAIVCGMNGVGNHGLEDEQAPTVSVLTMPTTRNGASQPSSPPPSSPLNDTTNGLSPFANPSKPTGKVIERLTTTNERLTRELHAEKAKTQSQTEELRAKLRVIEHLNADKETLQSQVDSHERRKNDWKEIERSLTSQLHAEQERRKKAEGQVTGMGIQLDQVNSNAAKKLAEVKQEHLAELANSKKSLSVELIQLKEEFTETRKRAIKAEEHAAYLDAQSKAFTDGHRRIVKEQRNAIDELRKYSDHANYRVDEATAHIKALDVVAGQQSHEMERMQRGVQDMQRVFNGYKEEFNKLKSEGSDLGEQVQKSAAVIESFEKEADEAFRLLKWAFKLNNGDLKKPE</sequence>
<keyword evidence="1" id="KW-0175">Coiled coil</keyword>
<accession>A0A6A6BQY0</accession>
<feature type="region of interest" description="Disordered" evidence="2">
    <location>
        <begin position="54"/>
        <end position="92"/>
    </location>
</feature>
<evidence type="ECO:0000256" key="2">
    <source>
        <dbReference type="SAM" id="MobiDB-lite"/>
    </source>
</evidence>
<name>A0A6A6BQY0_9PEZI</name>